<feature type="domain" description="4Fe-4S ferredoxin-type" evidence="1">
    <location>
        <begin position="452"/>
        <end position="471"/>
    </location>
</feature>
<dbReference type="KEGG" id="mear:Mpt1_c05740"/>
<dbReference type="GO" id="GO:0016491">
    <property type="term" value="F:oxidoreductase activity"/>
    <property type="evidence" value="ECO:0007669"/>
    <property type="project" value="UniProtKB-ARBA"/>
</dbReference>
<name>A0A0A7LBS0_9ARCH</name>
<dbReference type="GO" id="GO:0008168">
    <property type="term" value="F:methyltransferase activity"/>
    <property type="evidence" value="ECO:0007669"/>
    <property type="project" value="UniProtKB-KW"/>
</dbReference>
<keyword evidence="3" id="KW-1185">Reference proteome</keyword>
<dbReference type="PROSITE" id="PS00198">
    <property type="entry name" value="4FE4S_FER_1"/>
    <property type="match status" value="1"/>
</dbReference>
<dbReference type="Pfam" id="PF14574">
    <property type="entry name" value="RACo_C_ter"/>
    <property type="match status" value="1"/>
</dbReference>
<evidence type="ECO:0000259" key="1">
    <source>
        <dbReference type="PROSITE" id="PS51379"/>
    </source>
</evidence>
<reference evidence="2 3" key="1">
    <citation type="journal article" date="2014" name="Appl. Environ. Microbiol.">
        <title>Comparative Genome Analysis of 'Candidatus Methanoplasma termitum' Indicates a New Mode of Energy Metabolism in the Seventh Order of Methanogens.</title>
        <authorList>
            <person name="Lang K."/>
            <person name="Schuldes J."/>
            <person name="Klingl A."/>
            <person name="Poehlein A."/>
            <person name="Daniel R."/>
            <person name="Brune A."/>
        </authorList>
    </citation>
    <scope>NUCLEOTIDE SEQUENCE [LARGE SCALE GENOMIC DNA]</scope>
    <source>
        <strain evidence="3">Mpt1</strain>
    </source>
</reference>
<dbReference type="Proteomes" id="UP000030787">
    <property type="component" value="Chromosome"/>
</dbReference>
<dbReference type="GO" id="GO:0032259">
    <property type="term" value="P:methylation"/>
    <property type="evidence" value="ECO:0007669"/>
    <property type="project" value="UniProtKB-KW"/>
</dbReference>
<dbReference type="SUPFAM" id="SSF54862">
    <property type="entry name" value="4Fe-4S ferredoxins"/>
    <property type="match status" value="1"/>
</dbReference>
<evidence type="ECO:0000313" key="2">
    <source>
        <dbReference type="EMBL" id="AIZ56463.1"/>
    </source>
</evidence>
<dbReference type="InterPro" id="IPR042259">
    <property type="entry name" value="Raco-like_middle_sf"/>
</dbReference>
<evidence type="ECO:0000313" key="3">
    <source>
        <dbReference type="Proteomes" id="UP000030787"/>
    </source>
</evidence>
<keyword evidence="2" id="KW-0808">Transferase</keyword>
<dbReference type="Gene3D" id="3.30.420.480">
    <property type="entry name" value="Domain of unknown function (DUF4445)"/>
    <property type="match status" value="1"/>
</dbReference>
<dbReference type="InterPro" id="IPR026339">
    <property type="entry name" value="RamA_corrin_act"/>
</dbReference>
<dbReference type="Gene3D" id="3.30.70.20">
    <property type="match status" value="1"/>
</dbReference>
<dbReference type="AlphaFoldDB" id="A0A0A7LBS0"/>
<dbReference type="PROSITE" id="PS51379">
    <property type="entry name" value="4FE4S_FER_2"/>
    <property type="match status" value="2"/>
</dbReference>
<dbReference type="InterPro" id="IPR027980">
    <property type="entry name" value="RACo_C"/>
</dbReference>
<accession>A0A0A7LBS0</accession>
<protein>
    <submittedName>
        <fullName evidence="2">Methylamine methyltransferase corrinoid protein reductive activase</fullName>
    </submittedName>
</protein>
<feature type="domain" description="4Fe-4S ferredoxin-type" evidence="1">
    <location>
        <begin position="472"/>
        <end position="503"/>
    </location>
</feature>
<organism evidence="2 3">
    <name type="scientific">Candidatus Methanoplasma termitum</name>
    <dbReference type="NCBI Taxonomy" id="1577791"/>
    <lineage>
        <taxon>Archaea</taxon>
        <taxon>Methanobacteriati</taxon>
        <taxon>Thermoplasmatota</taxon>
        <taxon>Thermoplasmata</taxon>
        <taxon>Methanomassiliicoccales</taxon>
        <taxon>Methanomassiliicoccaceae</taxon>
        <taxon>Candidatus Methanoplasma</taxon>
    </lineage>
</organism>
<dbReference type="EMBL" id="CP010070">
    <property type="protein sequence ID" value="AIZ56463.1"/>
    <property type="molecule type" value="Genomic_DNA"/>
</dbReference>
<dbReference type="InterPro" id="IPR017900">
    <property type="entry name" value="4Fe4S_Fe_S_CS"/>
</dbReference>
<sequence length="508" mass="54332">MTSRHPIPGMNVIDHVNFAMDAGRDVANKLMIGAINNLFKLLEVDLSKVCRIAVCGNPFQMSLFQNIEIRDLAFAGKSMIKKLGITPPDRNGAVIKTSLLGIEGIDADVIIPPAVTHEIGADAMAMLTETGVLEKEGIRIVVDYGTNAEMALIHGDNILTGSAAAGPALEGQQIKDGMLAAPGAISNIEIKENGWLCYVLDDALTPQTGDLIDPVSGKIVSKGKMDGKAVGITGTGVVAAIACGFESGLVSGSKILTPDGTLHLQDGVNITSKDIDEAGKAIGALRAGYLTLMLEAGIWVDDVKTAYMSGASGLYVDAKKAQKIGMVTPGATEIVQYGNTSIMLARKMVTGEKTLDELRDMTKKLRAKHCMFASSDAFKDIYSVEISLWSYGMPWSAYNEMMDVYGLKHVPAEPERSTSERRSATDLPELRGKKVSILENAGVELSGLVQGCISCRKCVKECPESAISVEKAAITIKSDRCMGTACKRCEMICPEKVLQIKTLRIKEN</sequence>
<dbReference type="InterPro" id="IPR052911">
    <property type="entry name" value="Corrinoid_activation_enz"/>
</dbReference>
<dbReference type="PANTHER" id="PTHR42895">
    <property type="entry name" value="IRON-SULFUR CLUSTER-BINDING PROTEIN-RELATED"/>
    <property type="match status" value="1"/>
</dbReference>
<dbReference type="InterPro" id="IPR017896">
    <property type="entry name" value="4Fe4S_Fe-S-bd"/>
</dbReference>
<dbReference type="HOGENOM" id="CLU_504920_0_0_2"/>
<dbReference type="NCBIfam" id="TIGR04270">
    <property type="entry name" value="Rama_corrin_act"/>
    <property type="match status" value="1"/>
</dbReference>
<proteinExistence type="predicted"/>
<dbReference type="STRING" id="1577791.Mpt1_c05740"/>
<keyword evidence="2" id="KW-0489">Methyltransferase</keyword>
<gene>
    <name evidence="2" type="ORF">Mpt1_c05740</name>
</gene>
<dbReference type="Pfam" id="PF12838">
    <property type="entry name" value="Fer4_7"/>
    <property type="match status" value="1"/>
</dbReference>
<dbReference type="PANTHER" id="PTHR42895:SF1">
    <property type="entry name" value="IRON-SULFUR CLUSTER PROTEIN"/>
    <property type="match status" value="1"/>
</dbReference>